<reference evidence="5" key="7">
    <citation type="journal article" date="2005" name="Science">
        <title>The Transcriptional Landscape of the Mammalian Genome.</title>
        <authorList>
            <consortium name="The FANTOM Consortium"/>
            <consortium name="Riken Genome Exploration Research Group and Genome Science Group (Genome Network Project Core Group)"/>
        </authorList>
    </citation>
    <scope>NUCLEOTIDE SEQUENCE</scope>
    <source>
        <strain evidence="5">C57BL/6J</strain>
        <tissue evidence="5">Spinal ganglion</tissue>
    </source>
</reference>
<accession>Q8BQ11</accession>
<dbReference type="InterPro" id="IPR027882">
    <property type="entry name" value="SOGA1/2-like_CC"/>
</dbReference>
<reference evidence="5" key="6">
    <citation type="journal article" date="2002" name="Nature">
        <title>Analysis of the mouse transcriptome based on functional annotation of 60,770 full-length cDNAs.</title>
        <authorList>
            <consortium name="The FANTOM Consortium and the RIKEN Genome Exploration Research Group Phase I and II Team"/>
        </authorList>
    </citation>
    <scope>NUCLEOTIDE SEQUENCE</scope>
    <source>
        <strain evidence="5">C57BL/6J</strain>
        <tissue evidence="5">Spinal ganglion</tissue>
    </source>
</reference>
<reference evidence="5" key="1">
    <citation type="journal article" date="1999" name="Methods Enzymol.">
        <title>High-efficiency full-length cDNA cloning.</title>
        <authorList>
            <person name="Carninci P."/>
            <person name="Hayashizaki Y."/>
        </authorList>
    </citation>
    <scope>NUCLEOTIDE SEQUENCE</scope>
    <source>
        <strain evidence="5">C57BL/6J</strain>
        <tissue evidence="5">Spinal ganglion</tissue>
    </source>
</reference>
<dbReference type="AGR" id="MGI:1915867"/>
<proteinExistence type="evidence at transcript level"/>
<dbReference type="InterPro" id="IPR049885">
    <property type="entry name" value="MTCL1-3"/>
</dbReference>
<gene>
    <name evidence="6" type="primary">Mtcl1</name>
    <name evidence="6" type="synonym">1110012J17Rik</name>
    <name evidence="6" type="synonym">Soga2</name>
</gene>
<dbReference type="UCSC" id="uc008djx.1">
    <property type="organism name" value="mouse"/>
</dbReference>
<evidence type="ECO:0000313" key="6">
    <source>
        <dbReference type="MGI" id="MGI:1915867"/>
    </source>
</evidence>
<dbReference type="PANTHER" id="PTHR15742:SF3">
    <property type="entry name" value="MICROTUBULE CROSS-LINKING FACTOR 1"/>
    <property type="match status" value="1"/>
</dbReference>
<dbReference type="PeptideAtlas" id="Q8BQ11"/>
<feature type="region of interest" description="Disordered" evidence="3">
    <location>
        <begin position="328"/>
        <end position="358"/>
    </location>
</feature>
<name>Q8BQ11_MOUSE</name>
<reference evidence="5" key="4">
    <citation type="journal article" date="2001" name="Nature">
        <title>Functional annotation of a full-length mouse cDNA collection.</title>
        <authorList>
            <consortium name="The RIKEN Genome Exploration Research Group Phase II Team and the FANTOM Consortium"/>
        </authorList>
    </citation>
    <scope>NUCLEOTIDE SEQUENCE</scope>
    <source>
        <strain evidence="5">C57BL/6J</strain>
        <tissue evidence="5">Spinal ganglion</tissue>
    </source>
</reference>
<reference evidence="5" key="5">
    <citation type="submission" date="2001-07" db="EMBL/GenBank/DDBJ databases">
        <authorList>
            <person name="Adachi J."/>
            <person name="Aizawa K."/>
            <person name="Akimura T."/>
            <person name="Arakawa T."/>
            <person name="Bono H."/>
            <person name="Carninci P."/>
            <person name="Fukuda S."/>
            <person name="Furuno M."/>
            <person name="Hanagaki T."/>
            <person name="Hara A."/>
            <person name="Hashizume W."/>
            <person name="Hayashida K."/>
            <person name="Hayatsu N."/>
            <person name="Hiramoto K."/>
            <person name="Hiraoka T."/>
            <person name="Hirozane T."/>
            <person name="Hori F."/>
            <person name="Imotani K."/>
            <person name="Ishii Y."/>
            <person name="Itoh M."/>
            <person name="Kagawa I."/>
            <person name="Kasukawa T."/>
            <person name="Katoh H."/>
            <person name="Kawai J."/>
            <person name="Kojima Y."/>
            <person name="Kondo S."/>
            <person name="Konno H."/>
            <person name="Kouda M."/>
            <person name="Koya S."/>
            <person name="Kurihara C."/>
            <person name="Matsuyama T."/>
            <person name="Miyazaki A."/>
            <person name="Murata M."/>
            <person name="Nakamura M."/>
            <person name="Nishi K."/>
            <person name="Nomura K."/>
            <person name="Numazaki R."/>
            <person name="Ohno M."/>
            <person name="Ohsato N."/>
            <person name="Okazaki Y."/>
            <person name="Saito R."/>
            <person name="Saitoh H."/>
            <person name="Sakai C."/>
            <person name="Sakai K."/>
            <person name="Sakazume N."/>
            <person name="Sano H."/>
            <person name="Sasaki D."/>
            <person name="Shibata K."/>
            <person name="Shinagawa A."/>
            <person name="Shiraki T."/>
            <person name="Sogabe Y."/>
            <person name="Tagami M."/>
            <person name="Tagawa A."/>
            <person name="Takahashi F."/>
            <person name="Takaku-Akahira S."/>
            <person name="Takeda Y."/>
            <person name="Tanaka T."/>
            <person name="Tomaru A."/>
            <person name="Toya T."/>
            <person name="Yasunishi A."/>
            <person name="Muramatsu M."/>
            <person name="Hayashizaki Y."/>
        </authorList>
    </citation>
    <scope>NUCLEOTIDE SEQUENCE</scope>
    <source>
        <strain evidence="5">C57BL/6J</strain>
        <tissue evidence="5">Spinal ganglion</tissue>
    </source>
</reference>
<feature type="compositionally biased region" description="Low complexity" evidence="3">
    <location>
        <begin position="24"/>
        <end position="39"/>
    </location>
</feature>
<organism evidence="5">
    <name type="scientific">Mus musculus</name>
    <name type="common">Mouse</name>
    <dbReference type="NCBI Taxonomy" id="10090"/>
    <lineage>
        <taxon>Eukaryota</taxon>
        <taxon>Metazoa</taxon>
        <taxon>Chordata</taxon>
        <taxon>Craniata</taxon>
        <taxon>Vertebrata</taxon>
        <taxon>Euteleostomi</taxon>
        <taxon>Mammalia</taxon>
        <taxon>Eutheria</taxon>
        <taxon>Euarchontoglires</taxon>
        <taxon>Glires</taxon>
        <taxon>Rodentia</taxon>
        <taxon>Myomorpha</taxon>
        <taxon>Muroidea</taxon>
        <taxon>Muridae</taxon>
        <taxon>Murinae</taxon>
        <taxon>Mus</taxon>
        <taxon>Mus</taxon>
    </lineage>
</organism>
<evidence type="ECO:0000313" key="5">
    <source>
        <dbReference type="EMBL" id="BAC34753.1"/>
    </source>
</evidence>
<reference evidence="5" key="8">
    <citation type="journal article" date="2005" name="Science">
        <title>Antisense Transcription in the Mammalian Transcriptome.</title>
        <authorList>
            <consortium name="RIKEN Genome Exploration Research Group and Genome Science Group (Genome Network Project Core Group) and the FANTOM Consortium"/>
        </authorList>
    </citation>
    <scope>NUCLEOTIDE SEQUENCE</scope>
    <source>
        <strain evidence="5">C57BL/6J</strain>
        <tissue evidence="5">Spinal ganglion</tissue>
    </source>
</reference>
<feature type="compositionally biased region" description="Polar residues" evidence="3">
    <location>
        <begin position="434"/>
        <end position="446"/>
    </location>
</feature>
<dbReference type="EMBL" id="AK051750">
    <property type="protein sequence ID" value="BAC34753.1"/>
    <property type="molecule type" value="mRNA"/>
</dbReference>
<reference evidence="5" key="2">
    <citation type="journal article" date="2000" name="Genome Res.">
        <title>Normalization and subtraction of cap-trapper-selected cDNAs to prepare full-length cDNA libraries for rapid discovery of new genes.</title>
        <authorList>
            <person name="Carninci P."/>
            <person name="Shibata Y."/>
            <person name="Hayatsu N."/>
            <person name="Sugahara Y."/>
            <person name="Shibata K."/>
            <person name="Itoh M."/>
            <person name="Konno H."/>
            <person name="Okazaki Y."/>
            <person name="Muramatsu M."/>
            <person name="Hayashizaki Y."/>
        </authorList>
    </citation>
    <scope>NUCLEOTIDE SEQUENCE</scope>
    <source>
        <strain evidence="5">C57BL/6J</strain>
        <tissue evidence="5">Spinal ganglion</tissue>
    </source>
</reference>
<feature type="domain" description="SOGA 1/2-like coiled-coil" evidence="4">
    <location>
        <begin position="276"/>
        <end position="329"/>
    </location>
</feature>
<evidence type="ECO:0000256" key="3">
    <source>
        <dbReference type="SAM" id="MobiDB-lite"/>
    </source>
</evidence>
<dbReference type="MGI" id="MGI:1915867">
    <property type="gene designation" value="Mtcl1"/>
</dbReference>
<reference evidence="5" key="3">
    <citation type="journal article" date="2000" name="Genome Res.">
        <title>RIKEN integrated sequence analysis (RISA) system--384-format sequencing pipeline with 384 multicapillary sequencer.</title>
        <authorList>
            <person name="Shibata K."/>
            <person name="Itoh M."/>
            <person name="Aizawa K."/>
            <person name="Nagaoka S."/>
            <person name="Sasaki N."/>
            <person name="Carninci P."/>
            <person name="Konno H."/>
            <person name="Akiyama J."/>
            <person name="Nishi K."/>
            <person name="Kitsunai T."/>
            <person name="Tashiro H."/>
            <person name="Itoh M."/>
            <person name="Sumi N."/>
            <person name="Ishii Y."/>
            <person name="Nakamura S."/>
            <person name="Hazama M."/>
            <person name="Nishine T."/>
            <person name="Harada A."/>
            <person name="Yamamoto R."/>
            <person name="Matsumoto H."/>
            <person name="Sakaguchi S."/>
            <person name="Ikegami T."/>
            <person name="Kashiwagi K."/>
            <person name="Fujiwake S."/>
            <person name="Inoue K."/>
            <person name="Togawa Y."/>
            <person name="Izawa M."/>
            <person name="Ohara E."/>
            <person name="Watahiki M."/>
            <person name="Yoneda Y."/>
            <person name="Ishikawa T."/>
            <person name="Ozawa K."/>
            <person name="Tanaka T."/>
            <person name="Matsuura S."/>
            <person name="Kawai J."/>
            <person name="Okazaki Y."/>
            <person name="Muramatsu M."/>
            <person name="Inoue Y."/>
            <person name="Kira A."/>
            <person name="Hayashizaki Y."/>
        </authorList>
    </citation>
    <scope>NUCLEOTIDE SEQUENCE</scope>
    <source>
        <strain evidence="5">C57BL/6J</strain>
        <tissue evidence="5">Spinal ganglion</tissue>
    </source>
</reference>
<sequence length="461" mass="51179">MHLTVQTERAAGMAAQSGSRGRARGPASPSHSGAAPARGWGFREPPWAGRPELFQPRDGGGPPLRPAVEGTGDAQPGPAEHPSQADVERREESAAAGAQVPEAEHLPLLRQAQSEHPENVPGLAELGVQGVHQTDGIDQEDADQGCSLPMGEHAPHSLVQISEHGSRLQSSDGGPLNKQVVENQQLFRALKALLEDFRSELREDEHARLRLQQQYASDKAAWDVEWAVLKCRLEQLEEKTEKSLGELDSSAEGKGALKKEREVHQKLLADSHSLVMDLRWQIHHREKNWNREKVELLERLDSERQEWGRQKEELLWRVEQLQKEKSPRRSGSFLCSRREDDTRPYPHQGSLHSSRPVSMWPCEDADSIPFEDRPLSKLKESDRCSASENLYLDALSLDDDPGDPPPLRNCLAEVSLGLSPEVPNGWRELSLSAASIEQSPLSSGSPDNLCIEPREPLPLAM</sequence>
<dbReference type="AlphaFoldDB" id="Q8BQ11"/>
<evidence type="ECO:0000256" key="1">
    <source>
        <dbReference type="ARBA" id="ARBA00023054"/>
    </source>
</evidence>
<protein>
    <recommendedName>
        <fullName evidence="4">SOGA 1/2-like coiled-coil domain-containing protein</fullName>
    </recommendedName>
</protein>
<dbReference type="Pfam" id="PF14818">
    <property type="entry name" value="SOGA1-2-like_CC"/>
    <property type="match status" value="1"/>
</dbReference>
<evidence type="ECO:0000259" key="4">
    <source>
        <dbReference type="Pfam" id="PF14818"/>
    </source>
</evidence>
<feature type="region of interest" description="Disordered" evidence="3">
    <location>
        <begin position="1"/>
        <end position="104"/>
    </location>
</feature>
<evidence type="ECO:0000256" key="2">
    <source>
        <dbReference type="SAM" id="Coils"/>
    </source>
</evidence>
<keyword evidence="1 2" id="KW-0175">Coiled coil</keyword>
<feature type="region of interest" description="Disordered" evidence="3">
    <location>
        <begin position="434"/>
        <end position="461"/>
    </location>
</feature>
<feature type="coiled-coil region" evidence="2">
    <location>
        <begin position="286"/>
        <end position="324"/>
    </location>
</feature>
<dbReference type="PANTHER" id="PTHR15742">
    <property type="entry name" value="GIRDIN"/>
    <property type="match status" value="1"/>
</dbReference>